<dbReference type="Pfam" id="PF07980">
    <property type="entry name" value="SusD_RagB"/>
    <property type="match status" value="1"/>
</dbReference>
<organism evidence="8 9">
    <name type="scientific">Maribellus comscasis</name>
    <dbReference type="NCBI Taxonomy" id="2681766"/>
    <lineage>
        <taxon>Bacteria</taxon>
        <taxon>Pseudomonadati</taxon>
        <taxon>Bacteroidota</taxon>
        <taxon>Bacteroidia</taxon>
        <taxon>Marinilabiliales</taxon>
        <taxon>Prolixibacteraceae</taxon>
        <taxon>Maribellus</taxon>
    </lineage>
</organism>
<feature type="domain" description="SusD-like N-terminal" evidence="7">
    <location>
        <begin position="21"/>
        <end position="191"/>
    </location>
</feature>
<keyword evidence="4" id="KW-0472">Membrane</keyword>
<accession>A0A6I6KCD5</accession>
<keyword evidence="9" id="KW-1185">Reference proteome</keyword>
<sequence>MKYKIYIILIVFLTLTSCDQFLEEQPYDFLSEANFPETAEDGRIALNGVYDIFGNNSIRGYAYVLNNCADNDFSSYGAKLTSSYGLYQNFNRTSADGYPKSLWIDLYSAINSCNFVIDVTESKGFTGGDQLIAEAKALRAFFYIELTNTFGDAPLKVHNTTGLNELDKSRTSVDEIRQQCIEDLNYAETTMEKYPSTYAVYSKGGLLTLGAVKMIKAHLYMYMSGWRRSWDGQMIAGDESYWTEVRDLCQEIIDMGVYELEPDYTNIFKDLYLDIYNKESIWEIDFSMPENGSNLPNALTAPKYGAGHAGGFGNLRSTIDFYDSFDTLDVRRNWTVGTGKFTGYVFTEKSQVRRPYVNKFRKVEGNGDHASKTPYNTPIYRFSDVYLMLAEALNEINNGPTQEAYDAINMVRYRARPDDHKADGLVLADLQGLDYDSFKTAIIDERAHELAFEGFRRMDIIRWGIFMDRIKMVNDEFYRMNKESNVREYHMLFPIPLEELNQNPEWDQNNGW</sequence>
<keyword evidence="3" id="KW-0732">Signal</keyword>
<evidence type="ECO:0000256" key="2">
    <source>
        <dbReference type="ARBA" id="ARBA00006275"/>
    </source>
</evidence>
<protein>
    <submittedName>
        <fullName evidence="8">RagB/SusD family nutrient uptake outer membrane protein</fullName>
    </submittedName>
</protein>
<evidence type="ECO:0000259" key="6">
    <source>
        <dbReference type="Pfam" id="PF07980"/>
    </source>
</evidence>
<dbReference type="AlphaFoldDB" id="A0A6I6KCD5"/>
<dbReference type="InterPro" id="IPR012944">
    <property type="entry name" value="SusD_RagB_dom"/>
</dbReference>
<evidence type="ECO:0000259" key="7">
    <source>
        <dbReference type="Pfam" id="PF14322"/>
    </source>
</evidence>
<dbReference type="PROSITE" id="PS51257">
    <property type="entry name" value="PROKAR_LIPOPROTEIN"/>
    <property type="match status" value="1"/>
</dbReference>
<dbReference type="GO" id="GO:0009279">
    <property type="term" value="C:cell outer membrane"/>
    <property type="evidence" value="ECO:0007669"/>
    <property type="project" value="UniProtKB-SubCell"/>
</dbReference>
<keyword evidence="5" id="KW-0998">Cell outer membrane</keyword>
<dbReference type="EMBL" id="CP046401">
    <property type="protein sequence ID" value="QGY47964.1"/>
    <property type="molecule type" value="Genomic_DNA"/>
</dbReference>
<dbReference type="SUPFAM" id="SSF48452">
    <property type="entry name" value="TPR-like"/>
    <property type="match status" value="1"/>
</dbReference>
<proteinExistence type="inferred from homology"/>
<name>A0A6I6KCD5_9BACT</name>
<dbReference type="CDD" id="cd08977">
    <property type="entry name" value="SusD"/>
    <property type="match status" value="1"/>
</dbReference>
<evidence type="ECO:0000256" key="3">
    <source>
        <dbReference type="ARBA" id="ARBA00022729"/>
    </source>
</evidence>
<gene>
    <name evidence="8" type="ORF">GM418_31205</name>
</gene>
<comment type="subcellular location">
    <subcellularLocation>
        <location evidence="1">Cell outer membrane</location>
    </subcellularLocation>
</comment>
<evidence type="ECO:0000256" key="4">
    <source>
        <dbReference type="ARBA" id="ARBA00023136"/>
    </source>
</evidence>
<reference evidence="8 9" key="1">
    <citation type="submission" date="2019-11" db="EMBL/GenBank/DDBJ databases">
        <authorList>
            <person name="Zheng R.K."/>
            <person name="Sun C.M."/>
        </authorList>
    </citation>
    <scope>NUCLEOTIDE SEQUENCE [LARGE SCALE GENOMIC DNA]</scope>
    <source>
        <strain evidence="8 9">WC007</strain>
    </source>
</reference>
<evidence type="ECO:0000256" key="1">
    <source>
        <dbReference type="ARBA" id="ARBA00004442"/>
    </source>
</evidence>
<dbReference type="InterPro" id="IPR011990">
    <property type="entry name" value="TPR-like_helical_dom_sf"/>
</dbReference>
<evidence type="ECO:0000313" key="8">
    <source>
        <dbReference type="EMBL" id="QGY47964.1"/>
    </source>
</evidence>
<dbReference type="InterPro" id="IPR033985">
    <property type="entry name" value="SusD-like_N"/>
</dbReference>
<dbReference type="Pfam" id="PF14322">
    <property type="entry name" value="SusD-like_3"/>
    <property type="match status" value="1"/>
</dbReference>
<dbReference type="Gene3D" id="1.25.40.390">
    <property type="match status" value="1"/>
</dbReference>
<feature type="domain" description="RagB/SusD" evidence="6">
    <location>
        <begin position="345"/>
        <end position="512"/>
    </location>
</feature>
<dbReference type="KEGG" id="mcos:GM418_31205"/>
<dbReference type="RefSeq" id="WP_158872308.1">
    <property type="nucleotide sequence ID" value="NZ_CP046401.1"/>
</dbReference>
<evidence type="ECO:0000256" key="5">
    <source>
        <dbReference type="ARBA" id="ARBA00023237"/>
    </source>
</evidence>
<dbReference type="Proteomes" id="UP000428260">
    <property type="component" value="Chromosome"/>
</dbReference>
<comment type="similarity">
    <text evidence="2">Belongs to the SusD family.</text>
</comment>
<evidence type="ECO:0000313" key="9">
    <source>
        <dbReference type="Proteomes" id="UP000428260"/>
    </source>
</evidence>